<comment type="caution">
    <text evidence="2">The sequence shown here is derived from an EMBL/GenBank/DDBJ whole genome shotgun (WGS) entry which is preliminary data.</text>
</comment>
<dbReference type="EMBL" id="JAJFAZ020000002">
    <property type="protein sequence ID" value="KAI5346447.1"/>
    <property type="molecule type" value="Genomic_DNA"/>
</dbReference>
<accession>A0AAD4ZH03</accession>
<feature type="compositionally biased region" description="Basic and acidic residues" evidence="1">
    <location>
        <begin position="95"/>
        <end position="105"/>
    </location>
</feature>
<name>A0AAD4ZH03_PRUDU</name>
<proteinExistence type="predicted"/>
<evidence type="ECO:0000313" key="3">
    <source>
        <dbReference type="Proteomes" id="UP001054821"/>
    </source>
</evidence>
<dbReference type="Proteomes" id="UP001054821">
    <property type="component" value="Chromosome 2"/>
</dbReference>
<dbReference type="AlphaFoldDB" id="A0AAD4ZH03"/>
<gene>
    <name evidence="2" type="ORF">L3X38_014326</name>
</gene>
<feature type="region of interest" description="Disordered" evidence="1">
    <location>
        <begin position="77"/>
        <end position="105"/>
    </location>
</feature>
<reference evidence="2 3" key="1">
    <citation type="journal article" date="2022" name="G3 (Bethesda)">
        <title>Whole-genome sequence and methylome profiling of the almond [Prunus dulcis (Mill.) D.A. Webb] cultivar 'Nonpareil'.</title>
        <authorList>
            <person name="D'Amico-Willman K.M."/>
            <person name="Ouma W.Z."/>
            <person name="Meulia T."/>
            <person name="Sideli G.M."/>
            <person name="Gradziel T.M."/>
            <person name="Fresnedo-Ramirez J."/>
        </authorList>
    </citation>
    <scope>NUCLEOTIDE SEQUENCE [LARGE SCALE GENOMIC DNA]</scope>
    <source>
        <strain evidence="2">Clone GOH B32 T37-40</strain>
    </source>
</reference>
<protein>
    <submittedName>
        <fullName evidence="2">Uncharacterized protein</fullName>
    </submittedName>
</protein>
<keyword evidence="3" id="KW-1185">Reference proteome</keyword>
<organism evidence="2 3">
    <name type="scientific">Prunus dulcis</name>
    <name type="common">Almond</name>
    <name type="synonym">Amygdalus dulcis</name>
    <dbReference type="NCBI Taxonomy" id="3755"/>
    <lineage>
        <taxon>Eukaryota</taxon>
        <taxon>Viridiplantae</taxon>
        <taxon>Streptophyta</taxon>
        <taxon>Embryophyta</taxon>
        <taxon>Tracheophyta</taxon>
        <taxon>Spermatophyta</taxon>
        <taxon>Magnoliopsida</taxon>
        <taxon>eudicotyledons</taxon>
        <taxon>Gunneridae</taxon>
        <taxon>Pentapetalae</taxon>
        <taxon>rosids</taxon>
        <taxon>fabids</taxon>
        <taxon>Rosales</taxon>
        <taxon>Rosaceae</taxon>
        <taxon>Amygdaloideae</taxon>
        <taxon>Amygdaleae</taxon>
        <taxon>Prunus</taxon>
    </lineage>
</organism>
<evidence type="ECO:0000313" key="2">
    <source>
        <dbReference type="EMBL" id="KAI5346447.1"/>
    </source>
</evidence>
<sequence>MYKSLVTENSSFEGPKFGRIFKFKSNPLELKSRSKPIYPSARVRKIAEKPYPYSIDLVENEGEFRAGSLGSFGGTSAGKHDFSASSGRPGVEVRSGCDGDTKVDP</sequence>
<evidence type="ECO:0000256" key="1">
    <source>
        <dbReference type="SAM" id="MobiDB-lite"/>
    </source>
</evidence>